<name>A0ABT9ME95_9DEIO</name>
<comment type="caution">
    <text evidence="1">The sequence shown here is derived from an EMBL/GenBank/DDBJ whole genome shotgun (WGS) entry which is preliminary data.</text>
</comment>
<dbReference type="InterPro" id="IPR005335">
    <property type="entry name" value="Terminase_ssu"/>
</dbReference>
<dbReference type="Pfam" id="PF03592">
    <property type="entry name" value="Terminase_2"/>
    <property type="match status" value="1"/>
</dbReference>
<dbReference type="InterPro" id="IPR038713">
    <property type="entry name" value="Terminase_Gp1_N_sf"/>
</dbReference>
<dbReference type="Gene3D" id="1.10.10.1400">
    <property type="entry name" value="Terminase, small subunit, N-terminal DNA-binding domain, HTH motif"/>
    <property type="match status" value="1"/>
</dbReference>
<dbReference type="RefSeq" id="WP_307466390.1">
    <property type="nucleotide sequence ID" value="NZ_JAURUR010000007.1"/>
</dbReference>
<dbReference type="EMBL" id="JAURUR010000007">
    <property type="protein sequence ID" value="MDP9764882.1"/>
    <property type="molecule type" value="Genomic_DNA"/>
</dbReference>
<reference evidence="1 2" key="1">
    <citation type="submission" date="2023-07" db="EMBL/GenBank/DDBJ databases">
        <title>Genomic Encyclopedia of Type Strains, Phase IV (KMG-IV): sequencing the most valuable type-strain genomes for metagenomic binning, comparative biology and taxonomic classification.</title>
        <authorList>
            <person name="Goeker M."/>
        </authorList>
    </citation>
    <scope>NUCLEOTIDE SEQUENCE [LARGE SCALE GENOMIC DNA]</scope>
    <source>
        <strain evidence="1 2">NIO-1023</strain>
    </source>
</reference>
<evidence type="ECO:0000313" key="2">
    <source>
        <dbReference type="Proteomes" id="UP001232163"/>
    </source>
</evidence>
<dbReference type="Proteomes" id="UP001232163">
    <property type="component" value="Unassembled WGS sequence"/>
</dbReference>
<accession>A0ABT9ME95</accession>
<sequence>MTDIPPSPPKTAEKTAEELGAALNPRHRQFAEAYAQCGDAQAAARAAGYADGSAKFTGSRLMKRADIGAYLRALAAEASTDRIATVRELQEFWTGIMRSASEEPKDRLKASELLGKSFGAFIERKEHTGGLTIQVVYGDE</sequence>
<protein>
    <submittedName>
        <fullName evidence="1">Phage terminase small subunit</fullName>
    </submittedName>
</protein>
<proteinExistence type="predicted"/>
<evidence type="ECO:0000313" key="1">
    <source>
        <dbReference type="EMBL" id="MDP9764882.1"/>
    </source>
</evidence>
<keyword evidence="2" id="KW-1185">Reference proteome</keyword>
<organism evidence="1 2">
    <name type="scientific">Deinococcus enclensis</name>
    <dbReference type="NCBI Taxonomy" id="1049582"/>
    <lineage>
        <taxon>Bacteria</taxon>
        <taxon>Thermotogati</taxon>
        <taxon>Deinococcota</taxon>
        <taxon>Deinococci</taxon>
        <taxon>Deinococcales</taxon>
        <taxon>Deinococcaceae</taxon>
        <taxon>Deinococcus</taxon>
    </lineage>
</organism>
<gene>
    <name evidence="1" type="ORF">QO006_002329</name>
</gene>